<keyword evidence="11" id="KW-1185">Reference proteome</keyword>
<feature type="transmembrane region" description="Helical" evidence="8">
    <location>
        <begin position="268"/>
        <end position="289"/>
    </location>
</feature>
<proteinExistence type="inferred from homology"/>
<comment type="similarity">
    <text evidence="2">Belongs to the binding-protein-dependent transport system permease family. CysTW subfamily.</text>
</comment>
<dbReference type="Pfam" id="PF00528">
    <property type="entry name" value="BPD_transp_1"/>
    <property type="match status" value="1"/>
</dbReference>
<feature type="transmembrane region" description="Helical" evidence="8">
    <location>
        <begin position="169"/>
        <end position="191"/>
    </location>
</feature>
<gene>
    <name evidence="10" type="ORF">GZH52_09570</name>
</gene>
<evidence type="ECO:0000256" key="2">
    <source>
        <dbReference type="ARBA" id="ARBA00007069"/>
    </source>
</evidence>
<feature type="domain" description="ABC transmembrane type-1" evidence="9">
    <location>
        <begin position="83"/>
        <end position="289"/>
    </location>
</feature>
<feature type="transmembrane region" description="Helical" evidence="8">
    <location>
        <begin position="21"/>
        <end position="40"/>
    </location>
</feature>
<dbReference type="InterPro" id="IPR000515">
    <property type="entry name" value="MetI-like"/>
</dbReference>
<keyword evidence="6 8" id="KW-1133">Transmembrane helix</keyword>
<dbReference type="PANTHER" id="PTHR42929">
    <property type="entry name" value="INNER MEMBRANE ABC TRANSPORTER PERMEASE PROTEIN YDCU-RELATED-RELATED"/>
    <property type="match status" value="1"/>
</dbReference>
<evidence type="ECO:0000256" key="4">
    <source>
        <dbReference type="ARBA" id="ARBA00022475"/>
    </source>
</evidence>
<keyword evidence="3 8" id="KW-0813">Transport</keyword>
<dbReference type="GO" id="GO:0055085">
    <property type="term" value="P:transmembrane transport"/>
    <property type="evidence" value="ECO:0007669"/>
    <property type="project" value="InterPro"/>
</dbReference>
<reference evidence="10 11" key="1">
    <citation type="submission" date="2020-02" db="EMBL/GenBank/DDBJ databases">
        <authorList>
            <person name="Yang Z."/>
        </authorList>
    </citation>
    <scope>NUCLEOTIDE SEQUENCE [LARGE SCALE GENOMIC DNA]</scope>
    <source>
        <strain evidence="10 11">HX-7-9</strain>
    </source>
</reference>
<evidence type="ECO:0000256" key="3">
    <source>
        <dbReference type="ARBA" id="ARBA00022448"/>
    </source>
</evidence>
<comment type="subcellular location">
    <subcellularLocation>
        <location evidence="1 8">Cell membrane</location>
        <topology evidence="1 8">Multi-pass membrane protein</topology>
    </subcellularLocation>
</comment>
<organism evidence="10 11">
    <name type="scientific">Crenobacter caeni</name>
    <dbReference type="NCBI Taxonomy" id="2705474"/>
    <lineage>
        <taxon>Bacteria</taxon>
        <taxon>Pseudomonadati</taxon>
        <taxon>Pseudomonadota</taxon>
        <taxon>Betaproteobacteria</taxon>
        <taxon>Neisseriales</taxon>
        <taxon>Neisseriaceae</taxon>
        <taxon>Crenobacter</taxon>
    </lineage>
</organism>
<evidence type="ECO:0000313" key="10">
    <source>
        <dbReference type="EMBL" id="NDV13047.1"/>
    </source>
</evidence>
<accession>A0A6B2KSW5</accession>
<keyword evidence="5 8" id="KW-0812">Transmembrane</keyword>
<dbReference type="Gene3D" id="1.10.3720.10">
    <property type="entry name" value="MetI-like"/>
    <property type="match status" value="1"/>
</dbReference>
<comment type="caution">
    <text evidence="10">The sequence shown here is derived from an EMBL/GenBank/DDBJ whole genome shotgun (WGS) entry which is preliminary data.</text>
</comment>
<evidence type="ECO:0000256" key="5">
    <source>
        <dbReference type="ARBA" id="ARBA00022692"/>
    </source>
</evidence>
<evidence type="ECO:0000256" key="1">
    <source>
        <dbReference type="ARBA" id="ARBA00004651"/>
    </source>
</evidence>
<protein>
    <submittedName>
        <fullName evidence="10">ABC transporter permease subunit</fullName>
    </submittedName>
</protein>
<dbReference type="InterPro" id="IPR035906">
    <property type="entry name" value="MetI-like_sf"/>
</dbReference>
<feature type="transmembrane region" description="Helical" evidence="8">
    <location>
        <begin position="89"/>
        <end position="109"/>
    </location>
</feature>
<evidence type="ECO:0000256" key="7">
    <source>
        <dbReference type="ARBA" id="ARBA00023136"/>
    </source>
</evidence>
<feature type="transmembrane region" description="Helical" evidence="8">
    <location>
        <begin position="212"/>
        <end position="234"/>
    </location>
</feature>
<dbReference type="SUPFAM" id="SSF161098">
    <property type="entry name" value="MetI-like"/>
    <property type="match status" value="1"/>
</dbReference>
<name>A0A6B2KSW5_9NEIS</name>
<dbReference type="AlphaFoldDB" id="A0A6B2KSW5"/>
<dbReference type="PROSITE" id="PS50928">
    <property type="entry name" value="ABC_TM1"/>
    <property type="match status" value="1"/>
</dbReference>
<dbReference type="GO" id="GO:0005886">
    <property type="term" value="C:plasma membrane"/>
    <property type="evidence" value="ECO:0007669"/>
    <property type="project" value="UniProtKB-SubCell"/>
</dbReference>
<evidence type="ECO:0000256" key="8">
    <source>
        <dbReference type="RuleBase" id="RU363032"/>
    </source>
</evidence>
<dbReference type="Proteomes" id="UP000482578">
    <property type="component" value="Unassembled WGS sequence"/>
</dbReference>
<dbReference type="EMBL" id="JAAGAA010000007">
    <property type="protein sequence ID" value="NDV13047.1"/>
    <property type="molecule type" value="Genomic_DNA"/>
</dbReference>
<feature type="transmembrane region" description="Helical" evidence="8">
    <location>
        <begin position="118"/>
        <end position="139"/>
    </location>
</feature>
<sequence>MVMSLLRKLSPGRGSVIAVPYLWLTLFFLVPFLIVLKISFAEQDIAIPPFTALTEYADGYLNVKLNLSNFLYIFTDEFYFDTYLSSLKVALFTTIGCLLLGYPIAYAIARTDPARRNVLLMLVMLPFWTSFLLRVYAWMGILNETGLINSFLMSTGLIDEPLHLFHTDFSLYIVMLYAYLPFMILPLYSNLVKLDLRLLEAAADLGARPMKAFFTITLPLSKNGIIAGSMLVFIPAVGEFVIPELVGSSETLMIGKVLWNEFFDNNNWPMASAVAAVMALILIVPTALFHRFETRELEGKNHA</sequence>
<keyword evidence="4" id="KW-1003">Cell membrane</keyword>
<evidence type="ECO:0000256" key="6">
    <source>
        <dbReference type="ARBA" id="ARBA00022989"/>
    </source>
</evidence>
<dbReference type="CDD" id="cd06261">
    <property type="entry name" value="TM_PBP2"/>
    <property type="match status" value="1"/>
</dbReference>
<keyword evidence="7 8" id="KW-0472">Membrane</keyword>
<evidence type="ECO:0000259" key="9">
    <source>
        <dbReference type="PROSITE" id="PS50928"/>
    </source>
</evidence>
<dbReference type="PANTHER" id="PTHR42929:SF3">
    <property type="entry name" value="PUTRESCINE TRANSPORT SYSTEM PERMEASE PROTEIN POTH"/>
    <property type="match status" value="1"/>
</dbReference>
<evidence type="ECO:0000313" key="11">
    <source>
        <dbReference type="Proteomes" id="UP000482578"/>
    </source>
</evidence>